<protein>
    <recommendedName>
        <fullName evidence="11 12">Signal recognition particle subunit SRP68</fullName>
        <shortName evidence="12">SRP68</shortName>
    </recommendedName>
</protein>
<dbReference type="GO" id="GO:0030942">
    <property type="term" value="F:endoplasmic reticulum signal peptide binding"/>
    <property type="evidence" value="ECO:0007669"/>
    <property type="project" value="InterPro"/>
</dbReference>
<sequence length="576" mass="66108">MVVQEETSVLTSEHQDDQDTEISKEQKQYSLEILKIIKDAQQQHGLRHNDYQRYRGYCSRRLRRLRKVLKVPQGDRRHFKRRDVTSAMVNDDKFLQVPLTMAERAWSYAMQLRQESNTEPRKKFHLVSRLRKAATYSLQLQELIESINCDARTKLEAQAYVAWIHGSLHFELQLWKPAMENLKKAQVVYEKLASALPDVEQLIYKARVEELAPSLRYCAYNIGDTSAIDDLMQMRGQLSGELLANLDSLMAQTREKQANTEEVVWRGKSCGAVPSRAAGLLIADSRLNQTLSKATSNQAKIDLLEAHLIDCKDAIAAVREFFKNEQKTRDTDKNSPSQHLVSYLQYIRLSRTLERNLALVKVAQESEKAKPQDIVRLYEAALHNLVEMSQLQDDEEYLQEQDVKTKGYRAFRCFYMAQSLVNLHRWREAMALYQRSSQHAKDALKHESILPGDLKTALRELEVSIEGAQYAAHAHSVLEEGQEEEPGTNKQTKSKKPLCERLHEYREDSSLLTKQPNVYKLPPPMQSIPCKPLFFDLAFNMVEFPDLSNKVGDQGKKGGQAGLTGFVKGLWGWGNK</sequence>
<feature type="compositionally biased region" description="Polar residues" evidence="13">
    <location>
        <begin position="1"/>
        <end position="12"/>
    </location>
</feature>
<proteinExistence type="inferred from homology"/>
<gene>
    <name evidence="15" type="primary">LOC107267828</name>
</gene>
<evidence type="ECO:0000256" key="4">
    <source>
        <dbReference type="ARBA" id="ARBA00009352"/>
    </source>
</evidence>
<dbReference type="InterPro" id="IPR038253">
    <property type="entry name" value="SRP68_N_sf"/>
</dbReference>
<keyword evidence="9" id="KW-0539">Nucleus</keyword>
<dbReference type="GO" id="GO:0008312">
    <property type="term" value="F:7S RNA binding"/>
    <property type="evidence" value="ECO:0007669"/>
    <property type="project" value="InterPro"/>
</dbReference>
<feature type="region of interest" description="Disordered" evidence="13">
    <location>
        <begin position="478"/>
        <end position="498"/>
    </location>
</feature>
<dbReference type="InterPro" id="IPR034652">
    <property type="entry name" value="SRP68-RBD"/>
</dbReference>
<feature type="region of interest" description="Disordered" evidence="13">
    <location>
        <begin position="1"/>
        <end position="24"/>
    </location>
</feature>
<dbReference type="FunFam" id="1.10.3450.40:FF:000001">
    <property type="entry name" value="Signal recognition particle subunit SRP68"/>
    <property type="match status" value="1"/>
</dbReference>
<evidence type="ECO:0000256" key="8">
    <source>
        <dbReference type="ARBA" id="ARBA00023135"/>
    </source>
</evidence>
<keyword evidence="8 12" id="KW-0733">Signal recognition particle</keyword>
<keyword evidence="10 12" id="KW-0687">Ribonucleoprotein</keyword>
<dbReference type="KEGG" id="ccin:107267828"/>
<dbReference type="PANTHER" id="PTHR12860:SF0">
    <property type="entry name" value="SIGNAL RECOGNITION PARTICLE SUBUNIT SRP68"/>
    <property type="match status" value="1"/>
</dbReference>
<dbReference type="Gene3D" id="1.10.3450.40">
    <property type="entry name" value="Signal recognition particle, SRP68 subunit, RNA-binding domain"/>
    <property type="match status" value="1"/>
</dbReference>
<evidence type="ECO:0000256" key="10">
    <source>
        <dbReference type="ARBA" id="ARBA00023274"/>
    </source>
</evidence>
<dbReference type="GO" id="GO:0005730">
    <property type="term" value="C:nucleolus"/>
    <property type="evidence" value="ECO:0007669"/>
    <property type="project" value="UniProtKB-SubCell"/>
</dbReference>
<reference evidence="15" key="1">
    <citation type="submission" date="2025-08" db="UniProtKB">
        <authorList>
            <consortium name="RefSeq"/>
        </authorList>
    </citation>
    <scope>IDENTIFICATION</scope>
</reference>
<dbReference type="InterPro" id="IPR026258">
    <property type="entry name" value="SRP68"/>
</dbReference>
<keyword evidence="14" id="KW-1185">Reference proteome</keyword>
<keyword evidence="5 12" id="KW-0963">Cytoplasm</keyword>
<accession>A0AAJ7FJV3</accession>
<dbReference type="PANTHER" id="PTHR12860">
    <property type="entry name" value="SIGNAL RECOGNITION PARTICLE 68 KDA PROTEIN"/>
    <property type="match status" value="1"/>
</dbReference>
<dbReference type="Pfam" id="PF16969">
    <property type="entry name" value="SRP68"/>
    <property type="match status" value="1"/>
</dbReference>
<comment type="function">
    <text evidence="12">Component of the signal recognition particle (SRP) complex, a ribonucleoprotein complex that mediates the cotranslational targeting of secretory and membrane proteins to the endoplasmic reticulum (ER). The SRP complex interacts with the signal sequence in nascent secretory and membrane proteins and directs them to the membrane of the ER.</text>
</comment>
<comment type="subcellular location">
    <subcellularLocation>
        <location evidence="2 12">Cytoplasm</location>
    </subcellularLocation>
    <subcellularLocation>
        <location evidence="1">Endoplasmic reticulum</location>
    </subcellularLocation>
    <subcellularLocation>
        <location evidence="3">Nucleus</location>
        <location evidence="3">Nucleolus</location>
    </subcellularLocation>
</comment>
<dbReference type="GO" id="GO:0005829">
    <property type="term" value="C:cytosol"/>
    <property type="evidence" value="ECO:0007669"/>
    <property type="project" value="UniProtKB-ARBA"/>
</dbReference>
<name>A0AAJ7FJV3_CEPCN</name>
<dbReference type="GO" id="GO:0005786">
    <property type="term" value="C:signal recognition particle, endoplasmic reticulum targeting"/>
    <property type="evidence" value="ECO:0007669"/>
    <property type="project" value="UniProtKB-KW"/>
</dbReference>
<dbReference type="PIRSF" id="PIRSF038995">
    <property type="entry name" value="SRP68"/>
    <property type="match status" value="1"/>
</dbReference>
<evidence type="ECO:0000256" key="7">
    <source>
        <dbReference type="ARBA" id="ARBA00022884"/>
    </source>
</evidence>
<evidence type="ECO:0000256" key="2">
    <source>
        <dbReference type="ARBA" id="ARBA00004496"/>
    </source>
</evidence>
<evidence type="ECO:0000313" key="15">
    <source>
        <dbReference type="RefSeq" id="XP_015595448.1"/>
    </source>
</evidence>
<dbReference type="AlphaFoldDB" id="A0AAJ7FJV3"/>
<evidence type="ECO:0000256" key="9">
    <source>
        <dbReference type="ARBA" id="ARBA00023242"/>
    </source>
</evidence>
<evidence type="ECO:0000256" key="5">
    <source>
        <dbReference type="ARBA" id="ARBA00022490"/>
    </source>
</evidence>
<dbReference type="RefSeq" id="XP_015595448.1">
    <property type="nucleotide sequence ID" value="XM_015739962.2"/>
</dbReference>
<dbReference type="GeneID" id="107267828"/>
<dbReference type="GO" id="GO:0005783">
    <property type="term" value="C:endoplasmic reticulum"/>
    <property type="evidence" value="ECO:0007669"/>
    <property type="project" value="UniProtKB-SubCell"/>
</dbReference>
<evidence type="ECO:0000256" key="1">
    <source>
        <dbReference type="ARBA" id="ARBA00004240"/>
    </source>
</evidence>
<keyword evidence="6" id="KW-0256">Endoplasmic reticulum</keyword>
<evidence type="ECO:0000256" key="12">
    <source>
        <dbReference type="PIRNR" id="PIRNR038995"/>
    </source>
</evidence>
<evidence type="ECO:0000256" key="3">
    <source>
        <dbReference type="ARBA" id="ARBA00004604"/>
    </source>
</evidence>
<feature type="compositionally biased region" description="Basic and acidic residues" evidence="13">
    <location>
        <begin position="13"/>
        <end position="24"/>
    </location>
</feature>
<dbReference type="Proteomes" id="UP000694920">
    <property type="component" value="Unplaced"/>
</dbReference>
<evidence type="ECO:0000313" key="14">
    <source>
        <dbReference type="Proteomes" id="UP000694920"/>
    </source>
</evidence>
<keyword evidence="7 12" id="KW-0694">RNA-binding</keyword>
<dbReference type="GO" id="GO:0006614">
    <property type="term" value="P:SRP-dependent cotranslational protein targeting to membrane"/>
    <property type="evidence" value="ECO:0007669"/>
    <property type="project" value="InterPro"/>
</dbReference>
<organism evidence="14 15">
    <name type="scientific">Cephus cinctus</name>
    <name type="common">Wheat stem sawfly</name>
    <dbReference type="NCBI Taxonomy" id="211228"/>
    <lineage>
        <taxon>Eukaryota</taxon>
        <taxon>Metazoa</taxon>
        <taxon>Ecdysozoa</taxon>
        <taxon>Arthropoda</taxon>
        <taxon>Hexapoda</taxon>
        <taxon>Insecta</taxon>
        <taxon>Pterygota</taxon>
        <taxon>Neoptera</taxon>
        <taxon>Endopterygota</taxon>
        <taxon>Hymenoptera</taxon>
        <taxon>Cephoidea</taxon>
        <taxon>Cephidae</taxon>
        <taxon>Cephus</taxon>
    </lineage>
</organism>
<comment type="similarity">
    <text evidence="4 12">Belongs to the SRP68 family.</text>
</comment>
<dbReference type="GO" id="GO:0005047">
    <property type="term" value="F:signal recognition particle binding"/>
    <property type="evidence" value="ECO:0007669"/>
    <property type="project" value="InterPro"/>
</dbReference>
<dbReference type="CTD" id="6730"/>
<evidence type="ECO:0000256" key="11">
    <source>
        <dbReference type="ARBA" id="ARBA00029498"/>
    </source>
</evidence>
<evidence type="ECO:0000256" key="6">
    <source>
        <dbReference type="ARBA" id="ARBA00022824"/>
    </source>
</evidence>
<evidence type="ECO:0000256" key="13">
    <source>
        <dbReference type="SAM" id="MobiDB-lite"/>
    </source>
</evidence>
<dbReference type="CDD" id="cd15481">
    <property type="entry name" value="SRP68-RBD"/>
    <property type="match status" value="1"/>
</dbReference>